<evidence type="ECO:0000313" key="4">
    <source>
        <dbReference type="Proteomes" id="UP001491310"/>
    </source>
</evidence>
<protein>
    <recommendedName>
        <fullName evidence="2">SET domain-containing protein</fullName>
    </recommendedName>
</protein>
<accession>A0ABR2YBI5</accession>
<evidence type="ECO:0000256" key="1">
    <source>
        <dbReference type="SAM" id="MobiDB-lite"/>
    </source>
</evidence>
<dbReference type="SMART" id="SM00317">
    <property type="entry name" value="SET"/>
    <property type="match status" value="1"/>
</dbReference>
<sequence length="489" mass="53622">MAENARQAQQLLQPLPTDLAASYFEEVIGRLGVTLEVRLDSKDKGKGVFATKAFAEEDVIFEEPALVGAQHTANRDDALVCSHCFRFIGSIGIQIAHRLLAKGCSDVNPDYLRSLWSGVAELPYSERYPLPELVTCLGGCVDTVYCSDGCAAANWAAHHRLLCSGPRAPPAPVSAPAEDHHPRRPSSFEAFRESRERLQTPGLQSLTAPMREEPPNLRKADAVRRFKEHADETNDAFHLAAQVIAGTLLRADEPLSNGFAPEARITSDRNWAALQRAWRPYAAAWKAPWWECVAIPEDVTDGDSFRSDLQELASDSLKLLKAFLYDERFPALFHLDVYGSIMAMFELNNLGIYVASPVEEYFELCHAEGGGLSEEEQKLTQLITRPLLDSLGESYEAGCQGSAFYALQSCCNHSCVPNAHAFKRANIDIDGRATVLAKRPIAPGEEVCLSYIDEDAPYHERCAALADYGFTCACDKCVAEAGVPGKAAV</sequence>
<proteinExistence type="predicted"/>
<feature type="region of interest" description="Disordered" evidence="1">
    <location>
        <begin position="170"/>
        <end position="210"/>
    </location>
</feature>
<dbReference type="Pfam" id="PF00856">
    <property type="entry name" value="SET"/>
    <property type="match status" value="1"/>
</dbReference>
<gene>
    <name evidence="3" type="ORF">WJX75_004905</name>
</gene>
<keyword evidence="4" id="KW-1185">Reference proteome</keyword>
<comment type="caution">
    <text evidence="3">The sequence shown here is derived from an EMBL/GenBank/DDBJ whole genome shotgun (WGS) entry which is preliminary data.</text>
</comment>
<dbReference type="InterPro" id="IPR046341">
    <property type="entry name" value="SET_dom_sf"/>
</dbReference>
<dbReference type="PANTHER" id="PTHR47436:SF1">
    <property type="entry name" value="SET DOMAIN-CONTAINING PROTEIN"/>
    <property type="match status" value="1"/>
</dbReference>
<organism evidence="3 4">
    <name type="scientific">Coccomyxa subellipsoidea</name>
    <dbReference type="NCBI Taxonomy" id="248742"/>
    <lineage>
        <taxon>Eukaryota</taxon>
        <taxon>Viridiplantae</taxon>
        <taxon>Chlorophyta</taxon>
        <taxon>core chlorophytes</taxon>
        <taxon>Trebouxiophyceae</taxon>
        <taxon>Trebouxiophyceae incertae sedis</taxon>
        <taxon>Coccomyxaceae</taxon>
        <taxon>Coccomyxa</taxon>
    </lineage>
</organism>
<dbReference type="PROSITE" id="PS50280">
    <property type="entry name" value="SET"/>
    <property type="match status" value="1"/>
</dbReference>
<dbReference type="PANTHER" id="PTHR47436">
    <property type="entry name" value="HISTONE-LYSINE N-METHYLTRANSFERASE ATXR2"/>
    <property type="match status" value="1"/>
</dbReference>
<dbReference type="InterPro" id="IPR044237">
    <property type="entry name" value="ATXR2-like"/>
</dbReference>
<evidence type="ECO:0000259" key="2">
    <source>
        <dbReference type="PROSITE" id="PS50280"/>
    </source>
</evidence>
<reference evidence="3 4" key="1">
    <citation type="journal article" date="2024" name="Nat. Commun.">
        <title>Phylogenomics reveals the evolutionary origins of lichenization in chlorophyte algae.</title>
        <authorList>
            <person name="Puginier C."/>
            <person name="Libourel C."/>
            <person name="Otte J."/>
            <person name="Skaloud P."/>
            <person name="Haon M."/>
            <person name="Grisel S."/>
            <person name="Petersen M."/>
            <person name="Berrin J.G."/>
            <person name="Delaux P.M."/>
            <person name="Dal Grande F."/>
            <person name="Keller J."/>
        </authorList>
    </citation>
    <scope>NUCLEOTIDE SEQUENCE [LARGE SCALE GENOMIC DNA]</scope>
    <source>
        <strain evidence="3 4">SAG 216-7</strain>
    </source>
</reference>
<dbReference type="SUPFAM" id="SSF144232">
    <property type="entry name" value="HIT/MYND zinc finger-like"/>
    <property type="match status" value="1"/>
</dbReference>
<dbReference type="Proteomes" id="UP001491310">
    <property type="component" value="Unassembled WGS sequence"/>
</dbReference>
<name>A0ABR2YBI5_9CHLO</name>
<dbReference type="EMBL" id="JALJOT010000017">
    <property type="protein sequence ID" value="KAK9901616.1"/>
    <property type="molecule type" value="Genomic_DNA"/>
</dbReference>
<dbReference type="Gene3D" id="2.170.270.10">
    <property type="entry name" value="SET domain"/>
    <property type="match status" value="1"/>
</dbReference>
<dbReference type="SUPFAM" id="SSF82199">
    <property type="entry name" value="SET domain"/>
    <property type="match status" value="1"/>
</dbReference>
<feature type="domain" description="SET" evidence="2">
    <location>
        <begin position="33"/>
        <end position="452"/>
    </location>
</feature>
<dbReference type="InterPro" id="IPR001214">
    <property type="entry name" value="SET_dom"/>
</dbReference>
<evidence type="ECO:0000313" key="3">
    <source>
        <dbReference type="EMBL" id="KAK9901616.1"/>
    </source>
</evidence>